<proteinExistence type="predicted"/>
<sequence length="66" mass="7333">MSRNSEDSSLPGTIHEYLEREGGPCCLSWLAKRKPPYCPWLPLLLSPAARPGEAGYPFQGQRGTRC</sequence>
<organism evidence="1 2">
    <name type="scientific">Cervus elaphus hippelaphus</name>
    <name type="common">European red deer</name>
    <dbReference type="NCBI Taxonomy" id="46360"/>
    <lineage>
        <taxon>Eukaryota</taxon>
        <taxon>Metazoa</taxon>
        <taxon>Chordata</taxon>
        <taxon>Craniata</taxon>
        <taxon>Vertebrata</taxon>
        <taxon>Euteleostomi</taxon>
        <taxon>Mammalia</taxon>
        <taxon>Eutheria</taxon>
        <taxon>Laurasiatheria</taxon>
        <taxon>Artiodactyla</taxon>
        <taxon>Ruminantia</taxon>
        <taxon>Pecora</taxon>
        <taxon>Cervidae</taxon>
        <taxon>Cervinae</taxon>
        <taxon>Cervus</taxon>
    </lineage>
</organism>
<evidence type="ECO:0000313" key="2">
    <source>
        <dbReference type="Proteomes" id="UP000242450"/>
    </source>
</evidence>
<name>A0A212CGZ1_CEREH</name>
<protein>
    <submittedName>
        <fullName evidence="1">Uncharacterized protein</fullName>
    </submittedName>
</protein>
<gene>
    <name evidence="1" type="ORF">Celaphus_00002133</name>
</gene>
<dbReference type="EMBL" id="MKHE01000020">
    <property type="protein sequence ID" value="OWK05287.1"/>
    <property type="molecule type" value="Genomic_DNA"/>
</dbReference>
<evidence type="ECO:0000313" key="1">
    <source>
        <dbReference type="EMBL" id="OWK05287.1"/>
    </source>
</evidence>
<dbReference type="Proteomes" id="UP000242450">
    <property type="component" value="Chromosome 20"/>
</dbReference>
<dbReference type="AlphaFoldDB" id="A0A212CGZ1"/>
<keyword evidence="2" id="KW-1185">Reference proteome</keyword>
<comment type="caution">
    <text evidence="1">The sequence shown here is derived from an EMBL/GenBank/DDBJ whole genome shotgun (WGS) entry which is preliminary data.</text>
</comment>
<reference evidence="1 2" key="1">
    <citation type="journal article" date="2018" name="Mol. Genet. Genomics">
        <title>The red deer Cervus elaphus genome CerEla1.0: sequencing, annotating, genes, and chromosomes.</title>
        <authorList>
            <person name="Bana N.A."/>
            <person name="Nyiri A."/>
            <person name="Nagy J."/>
            <person name="Frank K."/>
            <person name="Nagy T."/>
            <person name="Steger V."/>
            <person name="Schiller M."/>
            <person name="Lakatos P."/>
            <person name="Sugar L."/>
            <person name="Horn P."/>
            <person name="Barta E."/>
            <person name="Orosz L."/>
        </authorList>
    </citation>
    <scope>NUCLEOTIDE SEQUENCE [LARGE SCALE GENOMIC DNA]</scope>
    <source>
        <strain evidence="1">Hungarian</strain>
    </source>
</reference>
<accession>A0A212CGZ1</accession>